<proteinExistence type="predicted"/>
<evidence type="ECO:0000313" key="2">
    <source>
        <dbReference type="Proteomes" id="UP000709295"/>
    </source>
</evidence>
<sequence length="70" mass="7943">MYSAGFRWRAITLHYAYSIACEQVGRIFGVSGRTVGRWYCEFWPKLPILSGSATHHKSLGNEPTLIIGRK</sequence>
<evidence type="ECO:0000313" key="1">
    <source>
        <dbReference type="EMBL" id="KAG6964401.1"/>
    </source>
</evidence>
<dbReference type="AlphaFoldDB" id="A0A8J5M538"/>
<evidence type="ECO:0008006" key="3">
    <source>
        <dbReference type="Google" id="ProtNLM"/>
    </source>
</evidence>
<dbReference type="EMBL" id="JAENGY010000380">
    <property type="protein sequence ID" value="KAG6964401.1"/>
    <property type="molecule type" value="Genomic_DNA"/>
</dbReference>
<protein>
    <recommendedName>
        <fullName evidence="3">Transposase</fullName>
    </recommendedName>
</protein>
<keyword evidence="2" id="KW-1185">Reference proteome</keyword>
<accession>A0A8J5M538</accession>
<organism evidence="1 2">
    <name type="scientific">Phytophthora aleatoria</name>
    <dbReference type="NCBI Taxonomy" id="2496075"/>
    <lineage>
        <taxon>Eukaryota</taxon>
        <taxon>Sar</taxon>
        <taxon>Stramenopiles</taxon>
        <taxon>Oomycota</taxon>
        <taxon>Peronosporomycetes</taxon>
        <taxon>Peronosporales</taxon>
        <taxon>Peronosporaceae</taxon>
        <taxon>Phytophthora</taxon>
    </lineage>
</organism>
<dbReference type="Proteomes" id="UP000709295">
    <property type="component" value="Unassembled WGS sequence"/>
</dbReference>
<gene>
    <name evidence="1" type="ORF">JG688_00007719</name>
</gene>
<reference evidence="1" key="1">
    <citation type="submission" date="2021-01" db="EMBL/GenBank/DDBJ databases">
        <title>Phytophthora aleatoria, a newly-described species from Pinus radiata is distinct from Phytophthora cactorum isolates based on comparative genomics.</title>
        <authorList>
            <person name="Mcdougal R."/>
            <person name="Panda P."/>
            <person name="Williams N."/>
            <person name="Studholme D.J."/>
        </authorList>
    </citation>
    <scope>NUCLEOTIDE SEQUENCE</scope>
    <source>
        <strain evidence="1">NZFS 4037</strain>
    </source>
</reference>
<name>A0A8J5M538_9STRA</name>
<comment type="caution">
    <text evidence="1">The sequence shown here is derived from an EMBL/GenBank/DDBJ whole genome shotgun (WGS) entry which is preliminary data.</text>
</comment>